<dbReference type="EMBL" id="JACJJQ010000027">
    <property type="protein sequence ID" value="MBM6754379.1"/>
    <property type="molecule type" value="Genomic_DNA"/>
</dbReference>
<protein>
    <recommendedName>
        <fullName evidence="1">AB hydrolase-1 domain-containing protein</fullName>
    </recommendedName>
</protein>
<dbReference type="Pfam" id="PF12697">
    <property type="entry name" value="Abhydrolase_6"/>
    <property type="match status" value="1"/>
</dbReference>
<gene>
    <name evidence="2" type="ORF">H5993_06365</name>
</gene>
<evidence type="ECO:0000313" key="3">
    <source>
        <dbReference type="Proteomes" id="UP000776629"/>
    </source>
</evidence>
<accession>A0ABS2EPG2</accession>
<feature type="domain" description="AB hydrolase-1" evidence="1">
    <location>
        <begin position="38"/>
        <end position="94"/>
    </location>
</feature>
<organism evidence="2 3">
    <name type="scientific">Limosilactobacillus alvi</name>
    <dbReference type="NCBI Taxonomy" id="990412"/>
    <lineage>
        <taxon>Bacteria</taxon>
        <taxon>Bacillati</taxon>
        <taxon>Bacillota</taxon>
        <taxon>Bacilli</taxon>
        <taxon>Lactobacillales</taxon>
        <taxon>Lactobacillaceae</taxon>
        <taxon>Limosilactobacillus</taxon>
    </lineage>
</organism>
<dbReference type="Gene3D" id="3.40.50.1820">
    <property type="entry name" value="alpha/beta hydrolase"/>
    <property type="match status" value="1"/>
</dbReference>
<reference evidence="2 3" key="1">
    <citation type="journal article" date="2021" name="Sci. Rep.">
        <title>The distribution of antibiotic resistance genes in chicken gut microbiota commensals.</title>
        <authorList>
            <person name="Juricova H."/>
            <person name="Matiasovicova J."/>
            <person name="Kubasova T."/>
            <person name="Cejkova D."/>
            <person name="Rychlik I."/>
        </authorList>
    </citation>
    <scope>NUCLEOTIDE SEQUENCE [LARGE SCALE GENOMIC DNA]</scope>
    <source>
        <strain evidence="2 3">An810</strain>
    </source>
</reference>
<comment type="caution">
    <text evidence="2">The sequence shown here is derived from an EMBL/GenBank/DDBJ whole genome shotgun (WGS) entry which is preliminary data.</text>
</comment>
<dbReference type="InterPro" id="IPR029058">
    <property type="entry name" value="AB_hydrolase_fold"/>
</dbReference>
<dbReference type="RefSeq" id="WP_204776692.1">
    <property type="nucleotide sequence ID" value="NZ_JACJJQ010000027.1"/>
</dbReference>
<name>A0ABS2EPG2_9LACO</name>
<proteinExistence type="predicted"/>
<sequence length="196" mass="22040">MGTVLVLPDLVSPLEEWHQLNVGHRELQIADYRELNGESGDFDQVTAATVHLVRKLPQPVILVGHGFGAFLALNVATTQFGRIDRLMLITPMYQTEKHLVLSSGIHFKSKGSFKATALDKVATGQLVKSTIARDLTNQLMHIQCRTDIFCGEQDRRHKQQAEDLYHRLLEGHLTMIPQMGTKLMTATFDALNEILR</sequence>
<keyword evidence="3" id="KW-1185">Reference proteome</keyword>
<dbReference type="InterPro" id="IPR000073">
    <property type="entry name" value="AB_hydrolase_1"/>
</dbReference>
<dbReference type="SUPFAM" id="SSF53474">
    <property type="entry name" value="alpha/beta-Hydrolases"/>
    <property type="match status" value="1"/>
</dbReference>
<evidence type="ECO:0000259" key="1">
    <source>
        <dbReference type="Pfam" id="PF12697"/>
    </source>
</evidence>
<evidence type="ECO:0000313" key="2">
    <source>
        <dbReference type="EMBL" id="MBM6754379.1"/>
    </source>
</evidence>
<dbReference type="Proteomes" id="UP000776629">
    <property type="component" value="Unassembled WGS sequence"/>
</dbReference>